<sequence length="526" mass="59113">MTKVCVWKHYLIIGLLGMCIISCGDSELFNSDKMTESIGWEPDFILPVGHGNYTMWDLLNPYDPEESMIERDNRIIINYEEKEIVRLEAKDFWDMPEQQISLNTNLILSLTPITGNLPGDIHIPGQGGEAHFDFGEIGKLSFLSAKVRFSGELPACSFSYVVTLTLPDVKDEAGNPFRMERVVNTNQAGIFFEDRELEFDMSEESDRIRYRIDFFIPKDQEVEIAAGESLKLEFLLSDVVFHKVIGQINPPMIPIDPGCFEMNIDFWNDITGDFYFADPSLKLILKSRGIDIPIKLDPAFIAYKEGETRHFTGGPLLFDTFDETGETVNEKGYTKDNSNVDELLSLPPKDSVAYSGNIIINEGGVQTACVIEENAELSADVKVEIPLYFSAENLTFRDTIKDIDLDNPDQIKKMALILRAKNGTPLKIGVKEFLMVDENFQEVDRINADELIDVPEIDADGNVIAVKEGEHIVELSETNIDNLERTKHLILIASMMTAGDGQIPVEVKADAKLELKVLVKVKLGIK</sequence>
<dbReference type="EMBL" id="JPIU01000025">
    <property type="protein sequence ID" value="KIO46758.1"/>
    <property type="molecule type" value="Genomic_DNA"/>
</dbReference>
<evidence type="ECO:0000313" key="1">
    <source>
        <dbReference type="EMBL" id="KIO46758.1"/>
    </source>
</evidence>
<dbReference type="Proteomes" id="UP000031980">
    <property type="component" value="Unassembled WGS sequence"/>
</dbReference>
<gene>
    <name evidence="1" type="ORF">BA92_02545</name>
</gene>
<organism evidence="1 2">
    <name type="scientific">Sanguibacteroides justesenii</name>
    <dbReference type="NCBI Taxonomy" id="1547597"/>
    <lineage>
        <taxon>Bacteria</taxon>
        <taxon>Pseudomonadati</taxon>
        <taxon>Bacteroidota</taxon>
        <taxon>Bacteroidia</taxon>
        <taxon>Bacteroidales</taxon>
        <taxon>Porphyromonadaceae</taxon>
        <taxon>Sanguibacteroides</taxon>
    </lineage>
</organism>
<comment type="caution">
    <text evidence="1">The sequence shown here is derived from an EMBL/GenBank/DDBJ whole genome shotgun (WGS) entry which is preliminary data.</text>
</comment>
<reference evidence="1 2" key="1">
    <citation type="submission" date="2014-07" db="EMBL/GenBank/DDBJ databases">
        <title>Porphyromonadaceae bacterium OUH 308042 = ATCC BAA-2681 = DSM 28342 draft genome.</title>
        <authorList>
            <person name="Sydenham T.V."/>
            <person name="Hasman H."/>
            <person name="Justensen U.S."/>
        </authorList>
    </citation>
    <scope>NUCLEOTIDE SEQUENCE [LARGE SCALE GENOMIC DNA]</scope>
    <source>
        <strain evidence="1 2">OUH 308042</strain>
    </source>
</reference>
<dbReference type="AlphaFoldDB" id="A0A0C3MJB5"/>
<protein>
    <submittedName>
        <fullName evidence="1">Uncharacterized protein</fullName>
    </submittedName>
</protein>
<evidence type="ECO:0000313" key="2">
    <source>
        <dbReference type="Proteomes" id="UP000031980"/>
    </source>
</evidence>
<name>A0A0C3MJB5_9PORP</name>
<dbReference type="RefSeq" id="WP_041504817.1">
    <property type="nucleotide sequence ID" value="NZ_JPIU01000025.1"/>
</dbReference>
<proteinExistence type="predicted"/>
<accession>A0A0C3MJB5</accession>
<keyword evidence="2" id="KW-1185">Reference proteome</keyword>
<dbReference type="OrthoDB" id="1110028at2"/>